<evidence type="ECO:0000313" key="2">
    <source>
        <dbReference type="Proteomes" id="UP001055879"/>
    </source>
</evidence>
<evidence type="ECO:0000313" key="1">
    <source>
        <dbReference type="EMBL" id="KAI3720107.1"/>
    </source>
</evidence>
<name>A0ACB9BCI1_ARCLA</name>
<comment type="caution">
    <text evidence="1">The sequence shown here is derived from an EMBL/GenBank/DDBJ whole genome shotgun (WGS) entry which is preliminary data.</text>
</comment>
<organism evidence="1 2">
    <name type="scientific">Arctium lappa</name>
    <name type="common">Greater burdock</name>
    <name type="synonym">Lappa major</name>
    <dbReference type="NCBI Taxonomy" id="4217"/>
    <lineage>
        <taxon>Eukaryota</taxon>
        <taxon>Viridiplantae</taxon>
        <taxon>Streptophyta</taxon>
        <taxon>Embryophyta</taxon>
        <taxon>Tracheophyta</taxon>
        <taxon>Spermatophyta</taxon>
        <taxon>Magnoliopsida</taxon>
        <taxon>eudicotyledons</taxon>
        <taxon>Gunneridae</taxon>
        <taxon>Pentapetalae</taxon>
        <taxon>asterids</taxon>
        <taxon>campanulids</taxon>
        <taxon>Asterales</taxon>
        <taxon>Asteraceae</taxon>
        <taxon>Carduoideae</taxon>
        <taxon>Cardueae</taxon>
        <taxon>Arctiinae</taxon>
        <taxon>Arctium</taxon>
    </lineage>
</organism>
<keyword evidence="2" id="KW-1185">Reference proteome</keyword>
<accession>A0ACB9BCI1</accession>
<gene>
    <name evidence="1" type="ORF">L6452_21017</name>
</gene>
<dbReference type="EMBL" id="CM042052">
    <property type="protein sequence ID" value="KAI3720107.1"/>
    <property type="molecule type" value="Genomic_DNA"/>
</dbReference>
<dbReference type="Proteomes" id="UP001055879">
    <property type="component" value="Linkage Group LG06"/>
</dbReference>
<reference evidence="1 2" key="2">
    <citation type="journal article" date="2022" name="Mol. Ecol. Resour.">
        <title>The genomes of chicory, endive, great burdock and yacon provide insights into Asteraceae paleo-polyploidization history and plant inulin production.</title>
        <authorList>
            <person name="Fan W."/>
            <person name="Wang S."/>
            <person name="Wang H."/>
            <person name="Wang A."/>
            <person name="Jiang F."/>
            <person name="Liu H."/>
            <person name="Zhao H."/>
            <person name="Xu D."/>
            <person name="Zhang Y."/>
        </authorList>
    </citation>
    <scope>NUCLEOTIDE SEQUENCE [LARGE SCALE GENOMIC DNA]</scope>
    <source>
        <strain evidence="2">cv. Niubang</strain>
    </source>
</reference>
<protein>
    <submittedName>
        <fullName evidence="1">Uncharacterized protein</fullName>
    </submittedName>
</protein>
<sequence length="155" mass="16090">MPKKPLLHIVFVAILAVAVAPPMINGMNVKKLDYNTATDTTTVVAGGSSDDQLKCGGCPCNNPCYATSSPPPPPPPPPSPPPPKMPSPTPGLQNCPPPPTTGGGYGQMAPPSYIYITGPPGNLYPVNPYFSATAAHRNLPLQVVVFGLVGVLIFY</sequence>
<proteinExistence type="predicted"/>
<reference evidence="2" key="1">
    <citation type="journal article" date="2022" name="Mol. Ecol. Resour.">
        <title>The genomes of chicory, endive, great burdock and yacon provide insights into Asteraceae palaeo-polyploidization history and plant inulin production.</title>
        <authorList>
            <person name="Fan W."/>
            <person name="Wang S."/>
            <person name="Wang H."/>
            <person name="Wang A."/>
            <person name="Jiang F."/>
            <person name="Liu H."/>
            <person name="Zhao H."/>
            <person name="Xu D."/>
            <person name="Zhang Y."/>
        </authorList>
    </citation>
    <scope>NUCLEOTIDE SEQUENCE [LARGE SCALE GENOMIC DNA]</scope>
    <source>
        <strain evidence="2">cv. Niubang</strain>
    </source>
</reference>